<accession>A0A5C6VRI4</accession>
<protein>
    <submittedName>
        <fullName evidence="3">Uncharacterized protein</fullName>
    </submittedName>
</protein>
<dbReference type="EMBL" id="VOQS01000001">
    <property type="protein sequence ID" value="TXC87196.1"/>
    <property type="molecule type" value="Genomic_DNA"/>
</dbReference>
<evidence type="ECO:0000256" key="1">
    <source>
        <dbReference type="SAM" id="MobiDB-lite"/>
    </source>
</evidence>
<comment type="caution">
    <text evidence="3">The sequence shown here is derived from an EMBL/GenBank/DDBJ whole genome shotgun (WGS) entry which is preliminary data.</text>
</comment>
<evidence type="ECO:0000313" key="5">
    <source>
        <dbReference type="Proteomes" id="UP001481677"/>
    </source>
</evidence>
<name>A0A5C6VRI4_9BURK</name>
<dbReference type="AlphaFoldDB" id="A0A5C6VRI4"/>
<dbReference type="Proteomes" id="UP001481677">
    <property type="component" value="Unassembled WGS sequence"/>
</dbReference>
<dbReference type="EMBL" id="JAZHGA010000016">
    <property type="protein sequence ID" value="MEM5342428.1"/>
    <property type="molecule type" value="Genomic_DNA"/>
</dbReference>
<reference evidence="3 4" key="1">
    <citation type="journal article" date="2018" name="Int. J. Syst. Evol. Microbiol.">
        <title>Paraburkholderia azotifigens sp. nov., a nitrogen-fixing bacterium isolated from paddy soil.</title>
        <authorList>
            <person name="Choi G.M."/>
            <person name="Im W.T."/>
        </authorList>
    </citation>
    <scope>NUCLEOTIDE SEQUENCE [LARGE SCALE GENOMIC DNA]</scope>
    <source>
        <strain evidence="3 4">NF 2-5-3</strain>
    </source>
</reference>
<evidence type="ECO:0000313" key="4">
    <source>
        <dbReference type="Proteomes" id="UP000321776"/>
    </source>
</evidence>
<sequence length="97" mass="10286">MIDELRALRGASLRRSGSLRRDVVRCVAIATMLYASAIMSACADANSAAPQAPGALPSIEAAKQKQLYAQHVIANREPSASGMSGKRVQETYQPGRA</sequence>
<evidence type="ECO:0000313" key="3">
    <source>
        <dbReference type="EMBL" id="TXC87196.1"/>
    </source>
</evidence>
<gene>
    <name evidence="3" type="ORF">FRZ40_06145</name>
    <name evidence="2" type="ORF">V4C56_22750</name>
</gene>
<evidence type="ECO:0000313" key="2">
    <source>
        <dbReference type="EMBL" id="MEM5342428.1"/>
    </source>
</evidence>
<proteinExistence type="predicted"/>
<dbReference type="Proteomes" id="UP000321776">
    <property type="component" value="Unassembled WGS sequence"/>
</dbReference>
<organism evidence="3 4">
    <name type="scientific">Paraburkholderia azotifigens</name>
    <dbReference type="NCBI Taxonomy" id="2057004"/>
    <lineage>
        <taxon>Bacteria</taxon>
        <taxon>Pseudomonadati</taxon>
        <taxon>Pseudomonadota</taxon>
        <taxon>Betaproteobacteria</taxon>
        <taxon>Burkholderiales</taxon>
        <taxon>Burkholderiaceae</taxon>
        <taxon>Paraburkholderia</taxon>
    </lineage>
</organism>
<dbReference type="RefSeq" id="WP_147233642.1">
    <property type="nucleotide sequence ID" value="NZ_JAZHFZ010000012.1"/>
</dbReference>
<reference evidence="2 5" key="3">
    <citation type="submission" date="2024-01" db="EMBL/GenBank/DDBJ databases">
        <title>The diversity of rhizobia nodulating Mimosa spp. in eleven states of Brazil covering several biomes is determined by host plant, location, and edaphic factors.</title>
        <authorList>
            <person name="Rouws L."/>
            <person name="Barauna A."/>
            <person name="Beukes C."/>
            <person name="De Faria S.M."/>
            <person name="Gross E."/>
            <person name="Dos Reis Junior F.B."/>
            <person name="Simon M."/>
            <person name="Maluk M."/>
            <person name="Odee D.W."/>
            <person name="Kenicer G."/>
            <person name="Young J.P.W."/>
            <person name="Reis V.M."/>
            <person name="Zilli J."/>
            <person name="James E.K."/>
        </authorList>
    </citation>
    <scope>NUCLEOTIDE SEQUENCE [LARGE SCALE GENOMIC DNA]</scope>
    <source>
        <strain evidence="2 5">JPY530</strain>
    </source>
</reference>
<keyword evidence="5" id="KW-1185">Reference proteome</keyword>
<feature type="region of interest" description="Disordered" evidence="1">
    <location>
        <begin position="75"/>
        <end position="97"/>
    </location>
</feature>
<reference evidence="3" key="2">
    <citation type="submission" date="2019-08" db="EMBL/GenBank/DDBJ databases">
        <authorList>
            <person name="Im W.-T."/>
        </authorList>
    </citation>
    <scope>NUCLEOTIDE SEQUENCE</scope>
    <source>
        <strain evidence="3">NF 2-5-3</strain>
    </source>
</reference>